<feature type="domain" description="Coenzyme Q-binding protein COQ10 START" evidence="2">
    <location>
        <begin position="67"/>
        <end position="171"/>
    </location>
</feature>
<dbReference type="InterPro" id="IPR047137">
    <property type="entry name" value="ORF3"/>
</dbReference>
<dbReference type="EMBL" id="AM238663">
    <property type="protein sequence ID" value="CAJ89387.1"/>
    <property type="molecule type" value="Genomic_DNA"/>
</dbReference>
<evidence type="ECO:0000256" key="1">
    <source>
        <dbReference type="SAM" id="MobiDB-lite"/>
    </source>
</evidence>
<dbReference type="CDD" id="cd07817">
    <property type="entry name" value="SRPBCC_8"/>
    <property type="match status" value="1"/>
</dbReference>
<dbReference type="AlphaFoldDB" id="A3KI59"/>
<dbReference type="PANTHER" id="PTHR33824:SF7">
    <property type="entry name" value="POLYKETIDE CYCLASE_DEHYDRASE AND LIPID TRANSPORT SUPERFAMILY PROTEIN"/>
    <property type="match status" value="1"/>
</dbReference>
<feature type="region of interest" description="Disordered" evidence="1">
    <location>
        <begin position="1"/>
        <end position="22"/>
    </location>
</feature>
<dbReference type="InterPro" id="IPR005031">
    <property type="entry name" value="COQ10_START"/>
</dbReference>
<sequence length="232" mass="26138">MGTVGETLTHEGGRKPGRPAPHRKVATMAHADDDARHVVPNTPGTHTDGVTRRRPLRERHVEETVRVAVPVRTAYNQWTQFKTFPRFSDVVQGVEQVRPTVTVWTIGYGRLRHRFAIEIVEQDPDAYLAWRGLEQHPSHQGEVEFRPTESGGTALTVRMFMEPRGAARILTRSSGAARLTARLVRGELMNFKRFIEGLGQEGGAWRGTIRNGRVQHDHPEPPRSRVAQWPVG</sequence>
<proteinExistence type="predicted"/>
<feature type="region of interest" description="Disordered" evidence="1">
    <location>
        <begin position="211"/>
        <end position="232"/>
    </location>
</feature>
<feature type="compositionally biased region" description="Basic and acidic residues" evidence="1">
    <location>
        <begin position="214"/>
        <end position="223"/>
    </location>
</feature>
<evidence type="ECO:0000259" key="2">
    <source>
        <dbReference type="Pfam" id="PF03364"/>
    </source>
</evidence>
<dbReference type="PANTHER" id="PTHR33824">
    <property type="entry name" value="POLYKETIDE CYCLASE/DEHYDRASE AND LIPID TRANSPORT SUPERFAMILY PROTEIN"/>
    <property type="match status" value="1"/>
</dbReference>
<gene>
    <name evidence="3" type="ORF">SAML0400</name>
</gene>
<reference evidence="3" key="1">
    <citation type="journal article" date="2006" name="Mol. Biol. Evol.">
        <title>Evolution of the terminal regions of the Streptomyces linear chromosome.</title>
        <authorList>
            <person name="Choulet F."/>
            <person name="Aigle B."/>
            <person name="Gallois A."/>
            <person name="Mangenot S."/>
            <person name="Gerbaud C."/>
            <person name="Truong C."/>
            <person name="Francou F.X."/>
            <person name="Fourrier C."/>
            <person name="Guerineau M."/>
            <person name="Decaris B."/>
            <person name="Barbe V."/>
            <person name="Pernodet J.L."/>
            <person name="Leblond P."/>
        </authorList>
    </citation>
    <scope>NUCLEOTIDE SEQUENCE</scope>
    <source>
        <strain evidence="3">ATCC 23877</strain>
    </source>
</reference>
<dbReference type="Gene3D" id="3.30.530.20">
    <property type="match status" value="1"/>
</dbReference>
<dbReference type="InterPro" id="IPR023393">
    <property type="entry name" value="START-like_dom_sf"/>
</dbReference>
<name>A3KI59_STRA7</name>
<protein>
    <recommendedName>
        <fullName evidence="2">Coenzyme Q-binding protein COQ10 START domain-containing protein</fullName>
    </recommendedName>
</protein>
<evidence type="ECO:0000313" key="3">
    <source>
        <dbReference type="EMBL" id="CAJ89387.1"/>
    </source>
</evidence>
<dbReference type="SUPFAM" id="SSF55961">
    <property type="entry name" value="Bet v1-like"/>
    <property type="match status" value="1"/>
</dbReference>
<accession>A3KI59</accession>
<dbReference type="Pfam" id="PF03364">
    <property type="entry name" value="Polyketide_cyc"/>
    <property type="match status" value="1"/>
</dbReference>
<organism evidence="3">
    <name type="scientific">Streptomyces ambofaciens (strain ATCC 23877 / 3486 / DSM 40053 / JCM 4204 / NBRC 12836 / NRRL B-2516)</name>
    <dbReference type="NCBI Taxonomy" id="278992"/>
    <lineage>
        <taxon>Bacteria</taxon>
        <taxon>Bacillati</taxon>
        <taxon>Actinomycetota</taxon>
        <taxon>Actinomycetes</taxon>
        <taxon>Kitasatosporales</taxon>
        <taxon>Streptomycetaceae</taxon>
        <taxon>Streptomyces</taxon>
    </lineage>
</organism>